<feature type="compositionally biased region" description="Basic and acidic residues" evidence="1">
    <location>
        <begin position="72"/>
        <end position="85"/>
    </location>
</feature>
<name>A0A7M7JVN0_VARDE</name>
<sequence length="308" mass="33379">MANTGKTENEDPSAQEAIDEALDYLLDDSVDDINSGTIKQVRKKSSKTEVRVTAGLRTDPFTGKRGLRVKAEIDRTEFETQQKEDANDEPLGGLSPKGTPILIEEHHHAIADGDSPVGNPLSFEDNGEPSGEENYDFHVESDISSTDLESNAQDNLEKDVRDRNALNKSGRILAEILEGNNGNVSSRTNLTSHSADLKQKETSSTKTYATAKPYQLLNLSTSISPSSSKVDFPISRMSPPEDAAALVRASSTKWYTRLYQSLSALRNGQSGNSNMSSISLPSTGRRIYNCLFGAPSAQAATVHSSNLT</sequence>
<evidence type="ECO:0000256" key="1">
    <source>
        <dbReference type="SAM" id="MobiDB-lite"/>
    </source>
</evidence>
<accession>A0A7M7JVN0</accession>
<protein>
    <submittedName>
        <fullName evidence="2">Uncharacterized protein</fullName>
    </submittedName>
</protein>
<dbReference type="Proteomes" id="UP000594260">
    <property type="component" value="Unplaced"/>
</dbReference>
<proteinExistence type="predicted"/>
<dbReference type="EnsemblMetazoa" id="XM_022796067">
    <property type="protein sequence ID" value="XP_022651802"/>
    <property type="gene ID" value="LOC111246454"/>
</dbReference>
<keyword evidence="3" id="KW-1185">Reference proteome</keyword>
<reference evidence="2" key="1">
    <citation type="submission" date="2021-01" db="UniProtKB">
        <authorList>
            <consortium name="EnsemblMetazoa"/>
        </authorList>
    </citation>
    <scope>IDENTIFICATION</scope>
</reference>
<dbReference type="AlphaFoldDB" id="A0A7M7JVN0"/>
<feature type="region of interest" description="Disordered" evidence="1">
    <location>
        <begin position="181"/>
        <end position="204"/>
    </location>
</feature>
<dbReference type="RefSeq" id="XP_022651802.1">
    <property type="nucleotide sequence ID" value="XM_022796067.1"/>
</dbReference>
<feature type="region of interest" description="Disordered" evidence="1">
    <location>
        <begin position="72"/>
        <end position="135"/>
    </location>
</feature>
<feature type="compositionally biased region" description="Acidic residues" evidence="1">
    <location>
        <begin position="125"/>
        <end position="134"/>
    </location>
</feature>
<evidence type="ECO:0000313" key="2">
    <source>
        <dbReference type="EnsemblMetazoa" id="XP_022651802"/>
    </source>
</evidence>
<evidence type="ECO:0000313" key="3">
    <source>
        <dbReference type="Proteomes" id="UP000594260"/>
    </source>
</evidence>
<organism evidence="2 3">
    <name type="scientific">Varroa destructor</name>
    <name type="common">Honeybee mite</name>
    <dbReference type="NCBI Taxonomy" id="109461"/>
    <lineage>
        <taxon>Eukaryota</taxon>
        <taxon>Metazoa</taxon>
        <taxon>Ecdysozoa</taxon>
        <taxon>Arthropoda</taxon>
        <taxon>Chelicerata</taxon>
        <taxon>Arachnida</taxon>
        <taxon>Acari</taxon>
        <taxon>Parasitiformes</taxon>
        <taxon>Mesostigmata</taxon>
        <taxon>Gamasina</taxon>
        <taxon>Dermanyssoidea</taxon>
        <taxon>Varroidae</taxon>
        <taxon>Varroa</taxon>
    </lineage>
</organism>
<feature type="compositionally biased region" description="Polar residues" evidence="1">
    <location>
        <begin position="181"/>
        <end position="194"/>
    </location>
</feature>
<dbReference type="GeneID" id="111246454"/>
<dbReference type="KEGG" id="vde:111246454"/>
<dbReference type="InParanoid" id="A0A7M7JVN0"/>